<sequence length="78" mass="9505">MNANFSRNCLQWKSRYAAHHLQAGFVINAKVYNVDLFTNVFSYIWITIKYPSWIWQQDSERFYNINRTLDFLFFALRT</sequence>
<protein>
    <submittedName>
        <fullName evidence="1">Uncharacterized protein</fullName>
    </submittedName>
</protein>
<proteinExistence type="predicted"/>
<accession>A0A0K2VBV1</accession>
<dbReference type="AlphaFoldDB" id="A0A0K2VBV1"/>
<dbReference type="EMBL" id="HACA01030424">
    <property type="protein sequence ID" value="CDW47785.1"/>
    <property type="molecule type" value="Transcribed_RNA"/>
</dbReference>
<organism evidence="1">
    <name type="scientific">Lepeophtheirus salmonis</name>
    <name type="common">Salmon louse</name>
    <name type="synonym">Caligus salmonis</name>
    <dbReference type="NCBI Taxonomy" id="72036"/>
    <lineage>
        <taxon>Eukaryota</taxon>
        <taxon>Metazoa</taxon>
        <taxon>Ecdysozoa</taxon>
        <taxon>Arthropoda</taxon>
        <taxon>Crustacea</taxon>
        <taxon>Multicrustacea</taxon>
        <taxon>Hexanauplia</taxon>
        <taxon>Copepoda</taxon>
        <taxon>Siphonostomatoida</taxon>
        <taxon>Caligidae</taxon>
        <taxon>Lepeophtheirus</taxon>
    </lineage>
</organism>
<evidence type="ECO:0000313" key="1">
    <source>
        <dbReference type="EMBL" id="CDW47785.1"/>
    </source>
</evidence>
<name>A0A0K2VBV1_LEPSM</name>
<reference evidence="1" key="1">
    <citation type="submission" date="2014-05" db="EMBL/GenBank/DDBJ databases">
        <authorList>
            <person name="Chronopoulou M."/>
        </authorList>
    </citation>
    <scope>NUCLEOTIDE SEQUENCE</scope>
    <source>
        <tissue evidence="1">Whole organism</tissue>
    </source>
</reference>